<evidence type="ECO:0000259" key="3">
    <source>
        <dbReference type="PROSITE" id="PS50235"/>
    </source>
</evidence>
<dbReference type="HOGENOM" id="CLU_023748_0_0_1"/>
<keyword evidence="6" id="KW-1185">Reference proteome</keyword>
<feature type="region of interest" description="Disordered" evidence="2">
    <location>
        <begin position="58"/>
        <end position="104"/>
    </location>
</feature>
<dbReference type="Gene3D" id="3.90.70.10">
    <property type="entry name" value="Cysteine proteinases"/>
    <property type="match status" value="1"/>
</dbReference>
<feature type="compositionally biased region" description="Polar residues" evidence="2">
    <location>
        <begin position="617"/>
        <end position="632"/>
    </location>
</feature>
<dbReference type="InterPro" id="IPR003892">
    <property type="entry name" value="CUE"/>
</dbReference>
<evidence type="ECO:0000313" key="5">
    <source>
        <dbReference type="EMBL" id="KDR77056.1"/>
    </source>
</evidence>
<feature type="domain" description="USP" evidence="3">
    <location>
        <begin position="119"/>
        <end position="521"/>
    </location>
</feature>
<dbReference type="GO" id="GO:0043130">
    <property type="term" value="F:ubiquitin binding"/>
    <property type="evidence" value="ECO:0007669"/>
    <property type="project" value="InterPro"/>
</dbReference>
<dbReference type="CDD" id="cd14279">
    <property type="entry name" value="CUE"/>
    <property type="match status" value="1"/>
</dbReference>
<sequence>MPLTYTPEQEQAEKDNSDLLASFANVDSEIARRVLRKHNGDIEMAADALLSRDRATPEPIYLDGRDSSTSSLTEDEISMREPSQQTQIQPHFGPNLQDSREDTNVSPFKETIREGGRPITIRTDTRALAYAALVVQALYFVPQVRATVSNLRLPNVDSETALDHSDRSMWHLIELFRNMDLAQPSAIVDKELLPSLEIPPFDGTKPLGEASSTVVKNVARLIEQHLEAQTDEDKEPDGASSRLFTFAHGRVVLYGDNRSDRTKDADTGTVITLEFEQDSQHNNLNSCISDTLTIYTPQMSYHDVIINLSDVITFELNRLSVTPTIGSPPLEPFSYPKTIYLDQFLFDNLDLANSKRKLQLEMLGEIEKLKAYRESLTLSEGHDLQNLQSTIHHYENVVNHKDYPVPERTLQTIMDKLKDAMADIRREVEDVEHKIETLQAEIAILFDCPELQVFRYDLRSVLMHTGLPGRKEMYSYVQDTAGTWWKTVDHEVTGVTEETVLTDPAGLHLGAGPYMLFYSRHLSKEHIQEPLVLPTIFSEKNNKNILTAWHPELEIFLRPPTSTYTPPQKLPTVPEDCSTPPLTATTGFGSSWSGSPLLTLSEPSNAPPQKLGEERSSGSSTDAFSQSHSSSAPFHPGNSKPGSAAPASAEEPDTYNPHMTAVDSDAISFISVASSRTASTDYGVHYRRWALSQDMNSLELDPSRGSWGLYQNHS</sequence>
<evidence type="ECO:0000256" key="1">
    <source>
        <dbReference type="SAM" id="Coils"/>
    </source>
</evidence>
<dbReference type="InterPro" id="IPR028889">
    <property type="entry name" value="USP"/>
</dbReference>
<dbReference type="Gene3D" id="1.10.8.10">
    <property type="entry name" value="DNA helicase RuvA subunit, C-terminal domain"/>
    <property type="match status" value="1"/>
</dbReference>
<evidence type="ECO:0000259" key="4">
    <source>
        <dbReference type="PROSITE" id="PS51140"/>
    </source>
</evidence>
<evidence type="ECO:0000313" key="6">
    <source>
        <dbReference type="Proteomes" id="UP000027222"/>
    </source>
</evidence>
<gene>
    <name evidence="5" type="ORF">GALMADRAFT_267246</name>
</gene>
<proteinExistence type="predicted"/>
<evidence type="ECO:0008006" key="7">
    <source>
        <dbReference type="Google" id="ProtNLM"/>
    </source>
</evidence>
<dbReference type="AlphaFoldDB" id="A0A067T1Q8"/>
<dbReference type="EMBL" id="KL142377">
    <property type="protein sequence ID" value="KDR77056.1"/>
    <property type="molecule type" value="Genomic_DNA"/>
</dbReference>
<dbReference type="GO" id="GO:0004843">
    <property type="term" value="F:cysteine-type deubiquitinase activity"/>
    <property type="evidence" value="ECO:0007669"/>
    <property type="project" value="InterPro"/>
</dbReference>
<dbReference type="PROSITE" id="PS51140">
    <property type="entry name" value="CUE"/>
    <property type="match status" value="1"/>
</dbReference>
<feature type="domain" description="CUE" evidence="4">
    <location>
        <begin position="11"/>
        <end position="55"/>
    </location>
</feature>
<feature type="compositionally biased region" description="Polar residues" evidence="2">
    <location>
        <begin position="580"/>
        <end position="604"/>
    </location>
</feature>
<name>A0A067T1Q8_GALM3</name>
<feature type="coiled-coil region" evidence="1">
    <location>
        <begin position="414"/>
        <end position="441"/>
    </location>
</feature>
<dbReference type="Pfam" id="PF00443">
    <property type="entry name" value="UCH"/>
    <property type="match status" value="1"/>
</dbReference>
<protein>
    <recommendedName>
        <fullName evidence="7">USP domain-containing protein</fullName>
    </recommendedName>
</protein>
<dbReference type="PROSITE" id="PS50235">
    <property type="entry name" value="USP_3"/>
    <property type="match status" value="1"/>
</dbReference>
<dbReference type="InterPro" id="IPR038765">
    <property type="entry name" value="Papain-like_cys_pep_sf"/>
</dbReference>
<dbReference type="GO" id="GO:0016579">
    <property type="term" value="P:protein deubiquitination"/>
    <property type="evidence" value="ECO:0007669"/>
    <property type="project" value="InterPro"/>
</dbReference>
<accession>A0A067T1Q8</accession>
<dbReference type="OrthoDB" id="443682at2759"/>
<organism evidence="5 6">
    <name type="scientific">Galerina marginata (strain CBS 339.88)</name>
    <dbReference type="NCBI Taxonomy" id="685588"/>
    <lineage>
        <taxon>Eukaryota</taxon>
        <taxon>Fungi</taxon>
        <taxon>Dikarya</taxon>
        <taxon>Basidiomycota</taxon>
        <taxon>Agaricomycotina</taxon>
        <taxon>Agaricomycetes</taxon>
        <taxon>Agaricomycetidae</taxon>
        <taxon>Agaricales</taxon>
        <taxon>Agaricineae</taxon>
        <taxon>Strophariaceae</taxon>
        <taxon>Galerina</taxon>
    </lineage>
</organism>
<evidence type="ECO:0000256" key="2">
    <source>
        <dbReference type="SAM" id="MobiDB-lite"/>
    </source>
</evidence>
<keyword evidence="1" id="KW-0175">Coiled coil</keyword>
<reference evidence="6" key="1">
    <citation type="journal article" date="2014" name="Proc. Natl. Acad. Sci. U.S.A.">
        <title>Extensive sampling of basidiomycete genomes demonstrates inadequacy of the white-rot/brown-rot paradigm for wood decay fungi.</title>
        <authorList>
            <person name="Riley R."/>
            <person name="Salamov A.A."/>
            <person name="Brown D.W."/>
            <person name="Nagy L.G."/>
            <person name="Floudas D."/>
            <person name="Held B.W."/>
            <person name="Levasseur A."/>
            <person name="Lombard V."/>
            <person name="Morin E."/>
            <person name="Otillar R."/>
            <person name="Lindquist E.A."/>
            <person name="Sun H."/>
            <person name="LaButti K.M."/>
            <person name="Schmutz J."/>
            <person name="Jabbour D."/>
            <person name="Luo H."/>
            <person name="Baker S.E."/>
            <person name="Pisabarro A.G."/>
            <person name="Walton J.D."/>
            <person name="Blanchette R.A."/>
            <person name="Henrissat B."/>
            <person name="Martin F."/>
            <person name="Cullen D."/>
            <person name="Hibbett D.S."/>
            <person name="Grigoriev I.V."/>
        </authorList>
    </citation>
    <scope>NUCLEOTIDE SEQUENCE [LARGE SCALE GENOMIC DNA]</scope>
    <source>
        <strain evidence="6">CBS 339.88</strain>
    </source>
</reference>
<dbReference type="STRING" id="685588.A0A067T1Q8"/>
<dbReference type="InterPro" id="IPR001394">
    <property type="entry name" value="Peptidase_C19_UCH"/>
</dbReference>
<dbReference type="SUPFAM" id="SSF54001">
    <property type="entry name" value="Cysteine proteinases"/>
    <property type="match status" value="1"/>
</dbReference>
<dbReference type="Proteomes" id="UP000027222">
    <property type="component" value="Unassembled WGS sequence"/>
</dbReference>
<feature type="region of interest" description="Disordered" evidence="2">
    <location>
        <begin position="564"/>
        <end position="658"/>
    </location>
</feature>